<proteinExistence type="predicted"/>
<organism evidence="1 2">
    <name type="scientific">Nocardia thailandica</name>
    <dbReference type="NCBI Taxonomy" id="257275"/>
    <lineage>
        <taxon>Bacteria</taxon>
        <taxon>Bacillati</taxon>
        <taxon>Actinomycetota</taxon>
        <taxon>Actinomycetes</taxon>
        <taxon>Mycobacteriales</taxon>
        <taxon>Nocardiaceae</taxon>
        <taxon>Nocardia</taxon>
    </lineage>
</organism>
<evidence type="ECO:0000313" key="1">
    <source>
        <dbReference type="EMBL" id="MFF0544870.1"/>
    </source>
</evidence>
<comment type="caution">
    <text evidence="1">The sequence shown here is derived from an EMBL/GenBank/DDBJ whole genome shotgun (WGS) entry which is preliminary data.</text>
</comment>
<name>A0ABW6PR16_9NOCA</name>
<dbReference type="EMBL" id="JBIAMX010000011">
    <property type="protein sequence ID" value="MFF0544870.1"/>
    <property type="molecule type" value="Genomic_DNA"/>
</dbReference>
<dbReference type="RefSeq" id="WP_387701359.1">
    <property type="nucleotide sequence ID" value="NZ_JBIAMX010000011.1"/>
</dbReference>
<keyword evidence="2" id="KW-1185">Reference proteome</keyword>
<reference evidence="1 2" key="1">
    <citation type="submission" date="2024-10" db="EMBL/GenBank/DDBJ databases">
        <title>The Natural Products Discovery Center: Release of the First 8490 Sequenced Strains for Exploring Actinobacteria Biosynthetic Diversity.</title>
        <authorList>
            <person name="Kalkreuter E."/>
            <person name="Kautsar S.A."/>
            <person name="Yang D."/>
            <person name="Bader C.D."/>
            <person name="Teijaro C.N."/>
            <person name="Fluegel L."/>
            <person name="Davis C.M."/>
            <person name="Simpson J.R."/>
            <person name="Lauterbach L."/>
            <person name="Steele A.D."/>
            <person name="Gui C."/>
            <person name="Meng S."/>
            <person name="Li G."/>
            <person name="Viehrig K."/>
            <person name="Ye F."/>
            <person name="Su P."/>
            <person name="Kiefer A.F."/>
            <person name="Nichols A."/>
            <person name="Cepeda A.J."/>
            <person name="Yan W."/>
            <person name="Fan B."/>
            <person name="Jiang Y."/>
            <person name="Adhikari A."/>
            <person name="Zheng C.-J."/>
            <person name="Schuster L."/>
            <person name="Cowan T.M."/>
            <person name="Smanski M.J."/>
            <person name="Chevrette M.G."/>
            <person name="De Carvalho L.P.S."/>
            <person name="Shen B."/>
        </authorList>
    </citation>
    <scope>NUCLEOTIDE SEQUENCE [LARGE SCALE GENOMIC DNA]</scope>
    <source>
        <strain evidence="1 2">NPDC004045</strain>
    </source>
</reference>
<gene>
    <name evidence="1" type="ORF">ACFYTF_18740</name>
</gene>
<accession>A0ABW6PR16</accession>
<sequence>MSGHAESRTADRVVAVLDVGSVRNLGWWRTGPGGSTGGTDLALLVDLLVEDLEAGRPVALGLEAPLFIPAADTADRIGRQRVGEAGRPWCAGAGTTALAFGIQEAAFLARRIAARTTRSPRAGVDPAAFLDGALDLLVFEAFVSGGAKDRAATDSHVTDAHAAAEEFVRRSAVGAVSSDIAEPAVLNLAAAALLAAGLADDVGLLSAPCVVVKAPVRDRSTGVAGTVAAPVRER</sequence>
<dbReference type="Proteomes" id="UP001601444">
    <property type="component" value="Unassembled WGS sequence"/>
</dbReference>
<protein>
    <submittedName>
        <fullName evidence="1">Uncharacterized protein</fullName>
    </submittedName>
</protein>
<evidence type="ECO:0000313" key="2">
    <source>
        <dbReference type="Proteomes" id="UP001601444"/>
    </source>
</evidence>